<dbReference type="PANTHER" id="PTHR10010:SF46">
    <property type="entry name" value="SODIUM-DEPENDENT PHOSPHATE TRANSPORT PROTEIN 2B"/>
    <property type="match status" value="1"/>
</dbReference>
<protein>
    <submittedName>
        <fullName evidence="7">Na/Pi cotransporter</fullName>
    </submittedName>
</protein>
<feature type="transmembrane region" description="Helical" evidence="6">
    <location>
        <begin position="85"/>
        <end position="107"/>
    </location>
</feature>
<feature type="transmembrane region" description="Helical" evidence="6">
    <location>
        <begin position="285"/>
        <end position="306"/>
    </location>
</feature>
<feature type="transmembrane region" description="Helical" evidence="6">
    <location>
        <begin position="249"/>
        <end position="273"/>
    </location>
</feature>
<keyword evidence="3 6" id="KW-0812">Transmembrane</keyword>
<dbReference type="NCBIfam" id="NF037997">
    <property type="entry name" value="Na_Pi_symport"/>
    <property type="match status" value="1"/>
</dbReference>
<keyword evidence="2" id="KW-1003">Cell membrane</keyword>
<dbReference type="Proteomes" id="UP000231409">
    <property type="component" value="Unassembled WGS sequence"/>
</dbReference>
<dbReference type="InterPro" id="IPR003841">
    <property type="entry name" value="Na/Pi_transpt"/>
</dbReference>
<feature type="transmembrane region" description="Helical" evidence="6">
    <location>
        <begin position="141"/>
        <end position="158"/>
    </location>
</feature>
<sequence length="525" mass="55357">MTTALVFQGLGGLALFLLAMQMMTNGLKAFAGPQLRNLLGNWTRTPLRGLAAGALITAVVQSSGAVTVATIGFVNAGLLSLKHALSVVFGSNVGTTMTGWLVSLVGFGFNVERVALPILTAGVAMKLMAGSHRLQSLGESLAGFGLFFLGLGLLQSTFGSAAQGSEAQALLANSYHPLVFLGIGFGLTVVTQSSSAALAMVLTAAAGGLLQLESAAAAVIGANLGSTSTAAFATIGATANARRLAVGHIGFNAVTGLIALVMLPAMLWLVNALARWLTLEASPAISLALFHTLFNIFGAAMMLPFAPRIAHYLGRLFRSAEEDNARPRHLDDTLVSTPELAVSALGQEMKRLYGLVNGVLRAALHREDLKPALLTPQIESCQQLNQAITDYVAKVRAEKLPDDLVEQLTWVVRTCRYLSDAVTLAGHLLAVRSAGQELAGGPLAADMKHFIDLLAAAMDPHTVPEQLLDEAEPVYQALKAGLLNLMVRRAVSIPQGEAVLDDLSASRRLLHQWLKATRLRPQVTR</sequence>
<evidence type="ECO:0000256" key="2">
    <source>
        <dbReference type="ARBA" id="ARBA00022475"/>
    </source>
</evidence>
<dbReference type="PANTHER" id="PTHR10010">
    <property type="entry name" value="SOLUTE CARRIER FAMILY 34 SODIUM PHOSPHATE , MEMBER 2-RELATED"/>
    <property type="match status" value="1"/>
</dbReference>
<organism evidence="7 8">
    <name type="scientific">Marinobacter profundi</name>
    <dbReference type="NCBI Taxonomy" id="2666256"/>
    <lineage>
        <taxon>Bacteria</taxon>
        <taxon>Pseudomonadati</taxon>
        <taxon>Pseudomonadota</taxon>
        <taxon>Gammaproteobacteria</taxon>
        <taxon>Pseudomonadales</taxon>
        <taxon>Marinobacteraceae</taxon>
        <taxon>Marinobacter</taxon>
    </lineage>
</organism>
<dbReference type="AlphaFoldDB" id="A0A2G1UHE5"/>
<comment type="subcellular location">
    <subcellularLocation>
        <location evidence="1">Cell membrane</location>
        <topology evidence="1">Multi-pass membrane protein</topology>
    </subcellularLocation>
</comment>
<dbReference type="RefSeq" id="WP_099615829.1">
    <property type="nucleotide sequence ID" value="NZ_KZ319376.1"/>
</dbReference>
<evidence type="ECO:0000256" key="3">
    <source>
        <dbReference type="ARBA" id="ARBA00022692"/>
    </source>
</evidence>
<evidence type="ECO:0000313" key="7">
    <source>
        <dbReference type="EMBL" id="PHQ13865.1"/>
    </source>
</evidence>
<dbReference type="EMBL" id="NTFH01000013">
    <property type="protein sequence ID" value="PHQ13865.1"/>
    <property type="molecule type" value="Genomic_DNA"/>
</dbReference>
<comment type="caution">
    <text evidence="7">The sequence shown here is derived from an EMBL/GenBank/DDBJ whole genome shotgun (WGS) entry which is preliminary data.</text>
</comment>
<dbReference type="GO" id="GO:0005886">
    <property type="term" value="C:plasma membrane"/>
    <property type="evidence" value="ECO:0007669"/>
    <property type="project" value="UniProtKB-SubCell"/>
</dbReference>
<gene>
    <name evidence="7" type="ORF">CLH61_16305</name>
</gene>
<name>A0A2G1UHE5_9GAMM</name>
<keyword evidence="4 6" id="KW-1133">Transmembrane helix</keyword>
<keyword evidence="5 6" id="KW-0472">Membrane</keyword>
<evidence type="ECO:0000256" key="6">
    <source>
        <dbReference type="SAM" id="Phobius"/>
    </source>
</evidence>
<dbReference type="Pfam" id="PF02690">
    <property type="entry name" value="Na_Pi_cotrans"/>
    <property type="match status" value="2"/>
</dbReference>
<keyword evidence="8" id="KW-1185">Reference proteome</keyword>
<accession>A0A2G1UHE5</accession>
<evidence type="ECO:0000313" key="8">
    <source>
        <dbReference type="Proteomes" id="UP000231409"/>
    </source>
</evidence>
<reference evidence="7 8" key="1">
    <citation type="submission" date="2017-09" db="EMBL/GenBank/DDBJ databases">
        <title>The draft genome sequences of Marinobacter sp. PWS21.</title>
        <authorList>
            <person name="Cao J."/>
        </authorList>
    </citation>
    <scope>NUCLEOTIDE SEQUENCE [LARGE SCALE GENOMIC DNA]</scope>
    <source>
        <strain evidence="7 8">PWS21</strain>
    </source>
</reference>
<evidence type="ECO:0000256" key="4">
    <source>
        <dbReference type="ARBA" id="ARBA00022989"/>
    </source>
</evidence>
<evidence type="ECO:0000256" key="5">
    <source>
        <dbReference type="ARBA" id="ARBA00023136"/>
    </source>
</evidence>
<feature type="transmembrane region" description="Helical" evidence="6">
    <location>
        <begin position="55"/>
        <end position="78"/>
    </location>
</feature>
<dbReference type="GO" id="GO:0005436">
    <property type="term" value="F:sodium:phosphate symporter activity"/>
    <property type="evidence" value="ECO:0007669"/>
    <property type="project" value="InterPro"/>
</dbReference>
<feature type="transmembrane region" description="Helical" evidence="6">
    <location>
        <begin position="215"/>
        <end position="237"/>
    </location>
</feature>
<evidence type="ECO:0000256" key="1">
    <source>
        <dbReference type="ARBA" id="ARBA00004651"/>
    </source>
</evidence>
<feature type="transmembrane region" description="Helical" evidence="6">
    <location>
        <begin position="178"/>
        <end position="203"/>
    </location>
</feature>
<dbReference type="GO" id="GO:0044341">
    <property type="term" value="P:sodium-dependent phosphate transport"/>
    <property type="evidence" value="ECO:0007669"/>
    <property type="project" value="InterPro"/>
</dbReference>
<proteinExistence type="predicted"/>